<evidence type="ECO:0000256" key="1">
    <source>
        <dbReference type="ARBA" id="ARBA00010617"/>
    </source>
</evidence>
<dbReference type="GO" id="GO:0016705">
    <property type="term" value="F:oxidoreductase activity, acting on paired donors, with incorporation or reduction of molecular oxygen"/>
    <property type="evidence" value="ECO:0007669"/>
    <property type="project" value="InterPro"/>
</dbReference>
<evidence type="ECO:0000256" key="3">
    <source>
        <dbReference type="ARBA" id="ARBA00023002"/>
    </source>
</evidence>
<proteinExistence type="inferred from homology"/>
<feature type="region of interest" description="Disordered" evidence="5">
    <location>
        <begin position="478"/>
        <end position="528"/>
    </location>
</feature>
<dbReference type="AlphaFoldDB" id="A0A0D2ELN8"/>
<dbReference type="EMBL" id="KN846976">
    <property type="protein sequence ID" value="KIW75312.1"/>
    <property type="molecule type" value="Genomic_DNA"/>
</dbReference>
<dbReference type="GO" id="GO:0004497">
    <property type="term" value="F:monooxygenase activity"/>
    <property type="evidence" value="ECO:0007669"/>
    <property type="project" value="InterPro"/>
</dbReference>
<comment type="similarity">
    <text evidence="1">Belongs to the cytochrome P450 family.</text>
</comment>
<dbReference type="InterPro" id="IPR001128">
    <property type="entry name" value="Cyt_P450"/>
</dbReference>
<dbReference type="InterPro" id="IPR050364">
    <property type="entry name" value="Cytochrome_P450_fung"/>
</dbReference>
<dbReference type="InterPro" id="IPR036396">
    <property type="entry name" value="Cyt_P450_sf"/>
</dbReference>
<organism evidence="6 7">
    <name type="scientific">Fonsecaea pedrosoi CBS 271.37</name>
    <dbReference type="NCBI Taxonomy" id="1442368"/>
    <lineage>
        <taxon>Eukaryota</taxon>
        <taxon>Fungi</taxon>
        <taxon>Dikarya</taxon>
        <taxon>Ascomycota</taxon>
        <taxon>Pezizomycotina</taxon>
        <taxon>Eurotiomycetes</taxon>
        <taxon>Chaetothyriomycetidae</taxon>
        <taxon>Chaetothyriales</taxon>
        <taxon>Herpotrichiellaceae</taxon>
        <taxon>Fonsecaea</taxon>
    </lineage>
</organism>
<dbReference type="HOGENOM" id="CLU_001570_2_4_1"/>
<dbReference type="PANTHER" id="PTHR46300:SF9">
    <property type="entry name" value="P450, PUTATIVE-RELATED"/>
    <property type="match status" value="1"/>
</dbReference>
<dbReference type="GeneID" id="25311576"/>
<dbReference type="GO" id="GO:0020037">
    <property type="term" value="F:heme binding"/>
    <property type="evidence" value="ECO:0007669"/>
    <property type="project" value="InterPro"/>
</dbReference>
<evidence type="ECO:0008006" key="8">
    <source>
        <dbReference type="Google" id="ProtNLM"/>
    </source>
</evidence>
<evidence type="ECO:0000313" key="7">
    <source>
        <dbReference type="Proteomes" id="UP000053029"/>
    </source>
</evidence>
<protein>
    <recommendedName>
        <fullName evidence="8">Cytochrome P450</fullName>
    </recommendedName>
</protein>
<dbReference type="Proteomes" id="UP000053029">
    <property type="component" value="Unassembled WGS sequence"/>
</dbReference>
<accession>A0A0D2ELN8</accession>
<dbReference type="GO" id="GO:0005506">
    <property type="term" value="F:iron ion binding"/>
    <property type="evidence" value="ECO:0007669"/>
    <property type="project" value="InterPro"/>
</dbReference>
<evidence type="ECO:0000256" key="5">
    <source>
        <dbReference type="SAM" id="MobiDB-lite"/>
    </source>
</evidence>
<reference evidence="6 7" key="1">
    <citation type="submission" date="2015-01" db="EMBL/GenBank/DDBJ databases">
        <title>The Genome Sequence of Fonsecaea pedrosoi CBS 271.37.</title>
        <authorList>
            <consortium name="The Broad Institute Genomics Platform"/>
            <person name="Cuomo C."/>
            <person name="de Hoog S."/>
            <person name="Gorbushina A."/>
            <person name="Stielow B."/>
            <person name="Teixiera M."/>
            <person name="Abouelleil A."/>
            <person name="Chapman S.B."/>
            <person name="Priest M."/>
            <person name="Young S.K."/>
            <person name="Wortman J."/>
            <person name="Nusbaum C."/>
            <person name="Birren B."/>
        </authorList>
    </citation>
    <scope>NUCLEOTIDE SEQUENCE [LARGE SCALE GENOMIC DNA]</scope>
    <source>
        <strain evidence="6 7">CBS 271.37</strain>
    </source>
</reference>
<evidence type="ECO:0000256" key="4">
    <source>
        <dbReference type="ARBA" id="ARBA00023004"/>
    </source>
</evidence>
<feature type="compositionally biased region" description="Polar residues" evidence="5">
    <location>
        <begin position="507"/>
        <end position="517"/>
    </location>
</feature>
<keyword evidence="3" id="KW-0560">Oxidoreductase</keyword>
<dbReference type="STRING" id="1442368.A0A0D2ELN8"/>
<keyword evidence="7" id="KW-1185">Reference proteome</keyword>
<name>A0A0D2ELN8_9EURO</name>
<dbReference type="OrthoDB" id="1055148at2759"/>
<sequence>MMPFVIVVVLIVLYALYRYSIWTTIPRIEGIPEIPGALPFIGHLHYFGASSGKADATVWTEWSQKYGYDLYQAKFGQTRFLVVNSIRTVKDLWLGENLSIIEKREPFTFKKYIALTSRSGLDFASMAWTDACKRQRNAAVKAMSKSNWIKYIPAVERASEEMILAILSDGERGQKPLNPLPYMAGVANNLSWLIAYGKSVADMGGSSFFRGFFDASQQVTSIRWSTHQWTDWVPLRRLFPSVHVTRAIQAKEKRKYYLDKLYDAMVQDIEQGQDVHCIGADVILDEKSQLTKEDVQSVCEGMMQGGSETIAATLSCGLGALATAEGQKIQKEAYDAILAEYGSAKAAWDAAFREEKVEYVVALYKEMMRQYVVVPQGAGRMTAKDLPFRGTVLPKGILIFMNLEGANHDKEWYGEDAGEFNPKRWLTRENLINDKGNTPHLGYGAGARMCPAWAISNRILYGLLVRIIVNFQITHTPTAPPNTHPTQFNETPRSSVARPGPWGAIFTSRSKGSSLATHETDDMLEMIE</sequence>
<dbReference type="VEuPathDB" id="FungiDB:Z517_12086"/>
<dbReference type="Gene3D" id="1.10.630.10">
    <property type="entry name" value="Cytochrome P450"/>
    <property type="match status" value="1"/>
</dbReference>
<dbReference type="SUPFAM" id="SSF48264">
    <property type="entry name" value="Cytochrome P450"/>
    <property type="match status" value="1"/>
</dbReference>
<evidence type="ECO:0000313" key="6">
    <source>
        <dbReference type="EMBL" id="KIW75312.1"/>
    </source>
</evidence>
<evidence type="ECO:0000256" key="2">
    <source>
        <dbReference type="ARBA" id="ARBA00022723"/>
    </source>
</evidence>
<keyword evidence="2" id="KW-0479">Metal-binding</keyword>
<gene>
    <name evidence="6" type="ORF">Z517_12086</name>
</gene>
<keyword evidence="4" id="KW-0408">Iron</keyword>
<dbReference type="Pfam" id="PF00067">
    <property type="entry name" value="p450"/>
    <property type="match status" value="1"/>
</dbReference>
<dbReference type="RefSeq" id="XP_013279120.1">
    <property type="nucleotide sequence ID" value="XM_013423666.1"/>
</dbReference>
<dbReference type="PANTHER" id="PTHR46300">
    <property type="entry name" value="P450, PUTATIVE (EUROFUNG)-RELATED-RELATED"/>
    <property type="match status" value="1"/>
</dbReference>